<dbReference type="Pfam" id="PF01058">
    <property type="entry name" value="Oxidored_q6"/>
    <property type="match status" value="1"/>
</dbReference>
<evidence type="ECO:0000256" key="4">
    <source>
        <dbReference type="ARBA" id="ARBA00011771"/>
    </source>
</evidence>
<comment type="similarity">
    <text evidence="3">Belongs to the [NiFe]/[NiFeSe] hydrogenase small subunit family.</text>
</comment>
<comment type="cofactor">
    <cofactor evidence="1">
        <name>[4Fe-4S] cluster</name>
        <dbReference type="ChEBI" id="CHEBI:49883"/>
    </cofactor>
</comment>
<evidence type="ECO:0000256" key="1">
    <source>
        <dbReference type="ARBA" id="ARBA00001966"/>
    </source>
</evidence>
<dbReference type="NCBIfam" id="TIGR00391">
    <property type="entry name" value="hydA"/>
    <property type="match status" value="1"/>
</dbReference>
<dbReference type="PIRSF" id="PIRSF000310">
    <property type="entry name" value="NiFe_hyd_ssu"/>
    <property type="match status" value="1"/>
</dbReference>
<reference evidence="9" key="1">
    <citation type="submission" date="2021-11" db="EMBL/GenBank/DDBJ databases">
        <title>A Novel Adlercreutzia Species, isolated from a Allomyrina dichotoma larva feces.</title>
        <authorList>
            <person name="Suh M.K."/>
        </authorList>
    </citation>
    <scope>NUCLEOTIDE SEQUENCE</scope>
    <source>
        <strain evidence="9">JBNU-10</strain>
    </source>
</reference>
<evidence type="ECO:0000259" key="7">
    <source>
        <dbReference type="Pfam" id="PF01058"/>
    </source>
</evidence>
<feature type="domain" description="NADH:ubiquinone oxidoreductase-like 20kDa subunit" evidence="7">
    <location>
        <begin position="72"/>
        <end position="219"/>
    </location>
</feature>
<evidence type="ECO:0000256" key="2">
    <source>
        <dbReference type="ARBA" id="ARBA00004196"/>
    </source>
</evidence>
<dbReference type="NCBIfam" id="TIGR01409">
    <property type="entry name" value="TAT_signal_seq"/>
    <property type="match status" value="1"/>
</dbReference>
<feature type="region of interest" description="Disordered" evidence="6">
    <location>
        <begin position="411"/>
        <end position="430"/>
    </location>
</feature>
<organism evidence="9 10">
    <name type="scientific">Adlercreutzia faecimuris</name>
    <dbReference type="NCBI Taxonomy" id="2897341"/>
    <lineage>
        <taxon>Bacteria</taxon>
        <taxon>Bacillati</taxon>
        <taxon>Actinomycetota</taxon>
        <taxon>Coriobacteriia</taxon>
        <taxon>Eggerthellales</taxon>
        <taxon>Eggerthellaceae</taxon>
        <taxon>Adlercreutzia</taxon>
    </lineage>
</organism>
<dbReference type="InterPro" id="IPR001821">
    <property type="entry name" value="NiFe_hydrogenase_ssu"/>
</dbReference>
<dbReference type="RefSeq" id="WP_242165129.1">
    <property type="nucleotide sequence ID" value="NZ_JAJMLW010000002.1"/>
</dbReference>
<dbReference type="PANTHER" id="PTHR30013:SF5">
    <property type="entry name" value="HYDROGENASE SMALL SUBUNIT"/>
    <property type="match status" value="1"/>
</dbReference>
<feature type="domain" description="Cytochrome-c3 hydrogenase C-terminal" evidence="8">
    <location>
        <begin position="243"/>
        <end position="317"/>
    </location>
</feature>
<dbReference type="Pfam" id="PF14720">
    <property type="entry name" value="NiFe_hyd_SSU_C"/>
    <property type="match status" value="1"/>
</dbReference>
<comment type="subunit">
    <text evidence="4">Heterodimer of a large and a small subunit.</text>
</comment>
<evidence type="ECO:0000256" key="3">
    <source>
        <dbReference type="ARBA" id="ARBA00006605"/>
    </source>
</evidence>
<comment type="caution">
    <text evidence="9">The sequence shown here is derived from an EMBL/GenBank/DDBJ whole genome shotgun (WGS) entry which is preliminary data.</text>
</comment>
<dbReference type="InterPro" id="IPR027394">
    <property type="entry name" value="Cytochrome-c3_hydrogenase_C"/>
</dbReference>
<evidence type="ECO:0000259" key="8">
    <source>
        <dbReference type="Pfam" id="PF14720"/>
    </source>
</evidence>
<accession>A0ABS9WIW9</accession>
<dbReference type="InterPro" id="IPR019546">
    <property type="entry name" value="TAT_signal_bac_arc"/>
</dbReference>
<proteinExistence type="inferred from homology"/>
<evidence type="ECO:0000313" key="9">
    <source>
        <dbReference type="EMBL" id="MCI2242176.1"/>
    </source>
</evidence>
<sequence>MENQATITEFDSILASRGVTRRDFMKLAGAVAVAAGLSELAAPRVAQALEESVIGATKGDLYPVIWIEGASCTGCTESFAQIETPDVATVVLDLISLNYSETLSAAAGHSVEEAKAQTIEAGNYILVYEGAVLEGWGGNALRVAGEVGTAALVDAAKSANAVVALGSCAVNGGWCAAHPNPSNAMGVQEYLKKAGVEATVVNVPGCPANPEWLMSVLVDVVVMKDPSLLLARLNDMAMPNDIFGQTIHDNCERRGHFENGEFVYEFGSEEEAKGYCLYPLGCRGPQTKSNCGVILWNNRRSWCVQAGAPCIGCCEANPNNPGQNWVEVNTPFYKRHRDLRIGDWTFQPGTIALALTGLVAAALVVHGFGMKVSGRMDGGADFEKIRKWDEKHPDKSIGKYDLTREEKAELAEKNCGHAVPEDDSEKGGQA</sequence>
<name>A0ABS9WIW9_9ACTN</name>
<dbReference type="EMBL" id="JAJMLW010000002">
    <property type="protein sequence ID" value="MCI2242176.1"/>
    <property type="molecule type" value="Genomic_DNA"/>
</dbReference>
<dbReference type="PROSITE" id="PS51318">
    <property type="entry name" value="TAT"/>
    <property type="match status" value="1"/>
</dbReference>
<dbReference type="InterPro" id="IPR006137">
    <property type="entry name" value="NADH_UbQ_OxRdtase-like_20kDa"/>
</dbReference>
<gene>
    <name evidence="9" type="ORF">LPT13_07405</name>
</gene>
<comment type="subcellular location">
    <subcellularLocation>
        <location evidence="2">Cell envelope</location>
    </subcellularLocation>
</comment>
<evidence type="ECO:0000256" key="5">
    <source>
        <dbReference type="ARBA" id="ARBA00022729"/>
    </source>
</evidence>
<protein>
    <submittedName>
        <fullName evidence="9">Hydrogenase small subunit</fullName>
    </submittedName>
</protein>
<evidence type="ECO:0000313" key="10">
    <source>
        <dbReference type="Proteomes" id="UP001430755"/>
    </source>
</evidence>
<keyword evidence="5" id="KW-0732">Signal</keyword>
<dbReference type="Proteomes" id="UP001430755">
    <property type="component" value="Unassembled WGS sequence"/>
</dbReference>
<keyword evidence="10" id="KW-1185">Reference proteome</keyword>
<evidence type="ECO:0000256" key="6">
    <source>
        <dbReference type="SAM" id="MobiDB-lite"/>
    </source>
</evidence>
<dbReference type="InterPro" id="IPR006311">
    <property type="entry name" value="TAT_signal"/>
</dbReference>
<dbReference type="PANTHER" id="PTHR30013">
    <property type="entry name" value="NIFE / NIFESE HYDROGENASE SMALL SUBUNIT FAMILY MEMBER"/>
    <property type="match status" value="1"/>
</dbReference>